<feature type="region of interest" description="Disordered" evidence="1">
    <location>
        <begin position="1"/>
        <end position="21"/>
    </location>
</feature>
<dbReference type="AlphaFoldDB" id="A0A3S0J7R5"/>
<feature type="compositionally biased region" description="Basic and acidic residues" evidence="1">
    <location>
        <begin position="1"/>
        <end position="12"/>
    </location>
</feature>
<comment type="caution">
    <text evidence="3">The sequence shown here is derived from an EMBL/GenBank/DDBJ whole genome shotgun (WGS) entry which is preliminary data.</text>
</comment>
<sequence length="86" mass="9163">MDETKGKNDEQLQKASGTADKGFLEPARSMFWAPPIAACEPMALPTQMQGLTVDACGVVDGGRNIMGFLWAAGGLFLCLGMIKRSI</sequence>
<proteinExistence type="predicted"/>
<evidence type="ECO:0000256" key="1">
    <source>
        <dbReference type="SAM" id="MobiDB-lite"/>
    </source>
</evidence>
<gene>
    <name evidence="3" type="ORF">EJP69_00400</name>
</gene>
<name>A0A3S0J7R5_9BURK</name>
<keyword evidence="2" id="KW-0472">Membrane</keyword>
<reference evidence="3 4" key="1">
    <citation type="submission" date="2018-12" db="EMBL/GenBank/DDBJ databases">
        <title>The genome of Variovorax gossypii DSM 100435.</title>
        <authorList>
            <person name="Gao J."/>
            <person name="Sun J."/>
        </authorList>
    </citation>
    <scope>NUCLEOTIDE SEQUENCE [LARGE SCALE GENOMIC DNA]</scope>
    <source>
        <strain evidence="3 4">DSM 100435</strain>
    </source>
</reference>
<evidence type="ECO:0000313" key="4">
    <source>
        <dbReference type="Proteomes" id="UP000267418"/>
    </source>
</evidence>
<evidence type="ECO:0000313" key="3">
    <source>
        <dbReference type="EMBL" id="RTQ36254.1"/>
    </source>
</evidence>
<organism evidence="3 4">
    <name type="scientific">Variovorax gossypii</name>
    <dbReference type="NCBI Taxonomy" id="1679495"/>
    <lineage>
        <taxon>Bacteria</taxon>
        <taxon>Pseudomonadati</taxon>
        <taxon>Pseudomonadota</taxon>
        <taxon>Betaproteobacteria</taxon>
        <taxon>Burkholderiales</taxon>
        <taxon>Comamonadaceae</taxon>
        <taxon>Variovorax</taxon>
    </lineage>
</organism>
<keyword evidence="2" id="KW-1133">Transmembrane helix</keyword>
<dbReference type="Proteomes" id="UP000267418">
    <property type="component" value="Unassembled WGS sequence"/>
</dbReference>
<protein>
    <submittedName>
        <fullName evidence="3">Uncharacterized protein</fullName>
    </submittedName>
</protein>
<evidence type="ECO:0000256" key="2">
    <source>
        <dbReference type="SAM" id="Phobius"/>
    </source>
</evidence>
<dbReference type="EMBL" id="RXOE01000001">
    <property type="protein sequence ID" value="RTQ36254.1"/>
    <property type="molecule type" value="Genomic_DNA"/>
</dbReference>
<dbReference type="OrthoDB" id="8855848at2"/>
<dbReference type="RefSeq" id="WP_126468383.1">
    <property type="nucleotide sequence ID" value="NZ_RXOE01000001.1"/>
</dbReference>
<keyword evidence="2" id="KW-0812">Transmembrane</keyword>
<keyword evidence="4" id="KW-1185">Reference proteome</keyword>
<feature type="transmembrane region" description="Helical" evidence="2">
    <location>
        <begin position="65"/>
        <end position="82"/>
    </location>
</feature>
<accession>A0A3S0J7R5</accession>